<dbReference type="Gramene" id="ONIVA02G08040.2">
    <property type="protein sequence ID" value="ONIVA02G08040.2"/>
    <property type="gene ID" value="ONIVA02G08040"/>
</dbReference>
<feature type="signal peptide" evidence="1">
    <location>
        <begin position="1"/>
        <end position="20"/>
    </location>
</feature>
<name>A0A0E0G2X6_ORYNI</name>
<organism evidence="2">
    <name type="scientific">Oryza nivara</name>
    <name type="common">Indian wild rice</name>
    <name type="synonym">Oryza sativa f. spontanea</name>
    <dbReference type="NCBI Taxonomy" id="4536"/>
    <lineage>
        <taxon>Eukaryota</taxon>
        <taxon>Viridiplantae</taxon>
        <taxon>Streptophyta</taxon>
        <taxon>Embryophyta</taxon>
        <taxon>Tracheophyta</taxon>
        <taxon>Spermatophyta</taxon>
        <taxon>Magnoliopsida</taxon>
        <taxon>Liliopsida</taxon>
        <taxon>Poales</taxon>
        <taxon>Poaceae</taxon>
        <taxon>BOP clade</taxon>
        <taxon>Oryzoideae</taxon>
        <taxon>Oryzeae</taxon>
        <taxon>Oryzinae</taxon>
        <taxon>Oryza</taxon>
    </lineage>
</organism>
<reference evidence="2" key="2">
    <citation type="submission" date="2018-04" db="EMBL/GenBank/DDBJ databases">
        <title>OnivRS2 (Oryza nivara Reference Sequence Version 2).</title>
        <authorList>
            <person name="Zhang J."/>
            <person name="Kudrna D."/>
            <person name="Lee S."/>
            <person name="Talag J."/>
            <person name="Rajasekar S."/>
            <person name="Welchert J."/>
            <person name="Hsing Y.-I."/>
            <person name="Wing R.A."/>
        </authorList>
    </citation>
    <scope>NUCLEOTIDE SEQUENCE [LARGE SCALE GENOMIC DNA]</scope>
    <source>
        <strain evidence="2">SL10</strain>
    </source>
</reference>
<dbReference type="EnsemblPlants" id="ONIVA02G08040.2">
    <property type="protein sequence ID" value="ONIVA02G08040.2"/>
    <property type="gene ID" value="ONIVA02G08040"/>
</dbReference>
<sequence length="141" mass="16477">MLLLTIYAIFTLMFGPQSRYQPFVLHKHYYHCLMWTCEVFITYQAVIYGHLASRACDQHSRSCHGIQFVRQPLSCQAFAMNCVLIQIEYFSQPITANLTINSHGQIIYCFLHPPLFLISCSHIMYFHKCINCNINICNEQC</sequence>
<reference evidence="2" key="1">
    <citation type="submission" date="2015-04" db="UniProtKB">
        <authorList>
            <consortium name="EnsemblPlants"/>
        </authorList>
    </citation>
    <scope>IDENTIFICATION</scope>
    <source>
        <strain evidence="2">SL10</strain>
    </source>
</reference>
<evidence type="ECO:0008006" key="4">
    <source>
        <dbReference type="Google" id="ProtNLM"/>
    </source>
</evidence>
<keyword evidence="3" id="KW-1185">Reference proteome</keyword>
<evidence type="ECO:0000256" key="1">
    <source>
        <dbReference type="SAM" id="SignalP"/>
    </source>
</evidence>
<protein>
    <recommendedName>
        <fullName evidence="4">Secreted protein</fullName>
    </recommendedName>
</protein>
<evidence type="ECO:0000313" key="2">
    <source>
        <dbReference type="EnsemblPlants" id="ONIVA02G08040.2"/>
    </source>
</evidence>
<accession>A0A0E0G2X6</accession>
<feature type="chain" id="PRO_5002360235" description="Secreted protein" evidence="1">
    <location>
        <begin position="21"/>
        <end position="141"/>
    </location>
</feature>
<evidence type="ECO:0000313" key="3">
    <source>
        <dbReference type="Proteomes" id="UP000006591"/>
    </source>
</evidence>
<proteinExistence type="predicted"/>
<dbReference type="Proteomes" id="UP000006591">
    <property type="component" value="Chromosome 2"/>
</dbReference>
<dbReference type="HOGENOM" id="CLU_1828420_0_0_1"/>
<dbReference type="AlphaFoldDB" id="A0A0E0G2X6"/>
<keyword evidence="1" id="KW-0732">Signal</keyword>